<dbReference type="EMBL" id="LASV01000105">
    <property type="protein sequence ID" value="KKA23293.1"/>
    <property type="molecule type" value="Genomic_DNA"/>
</dbReference>
<evidence type="ECO:0000313" key="3">
    <source>
        <dbReference type="Proteomes" id="UP000053958"/>
    </source>
</evidence>
<sequence>MAPKRPRDGDDAHETKSSEPPAKKQKKKGFQVGPANLPDGTYRRKVQKIKRDLIHKAKVKKVYAKIKAQELANAPARPSYYSYVEQNSDSKENNDSSSNNDNHHEEKEPASMEMHPERQAMLNTLSQEPRQKATKDNPNDNNNNSNNDQGRERRKRRQKPSAFAKEMAIAEKKRQEREARRKEKELKAKEREAMARAKRPDRFGRKHLSRESKVLLSKVQRMVGQA</sequence>
<comment type="caution">
    <text evidence="2">The sequence shown here is derived from an EMBL/GenBank/DDBJ whole genome shotgun (WGS) entry which is preliminary data.</text>
</comment>
<feature type="compositionally biased region" description="Basic and acidic residues" evidence="1">
    <location>
        <begin position="168"/>
        <end position="209"/>
    </location>
</feature>
<keyword evidence="3" id="KW-1185">Reference proteome</keyword>
<dbReference type="AlphaFoldDB" id="A0A0F4Z0A4"/>
<dbReference type="OrthoDB" id="2135053at2759"/>
<dbReference type="PANTHER" id="PTHR41805">
    <property type="entry name" value="EXPRESSED PROTEIN"/>
    <property type="match status" value="1"/>
</dbReference>
<accession>A0A0F4Z0A4</accession>
<dbReference type="Proteomes" id="UP000053958">
    <property type="component" value="Unassembled WGS sequence"/>
</dbReference>
<organism evidence="2 3">
    <name type="scientific">Rasamsonia emersonii (strain ATCC 16479 / CBS 393.64 / IMI 116815)</name>
    <dbReference type="NCBI Taxonomy" id="1408163"/>
    <lineage>
        <taxon>Eukaryota</taxon>
        <taxon>Fungi</taxon>
        <taxon>Dikarya</taxon>
        <taxon>Ascomycota</taxon>
        <taxon>Pezizomycotina</taxon>
        <taxon>Eurotiomycetes</taxon>
        <taxon>Eurotiomycetidae</taxon>
        <taxon>Eurotiales</taxon>
        <taxon>Trichocomaceae</taxon>
        <taxon>Rasamsonia</taxon>
    </lineage>
</organism>
<dbReference type="PANTHER" id="PTHR41805:SF1">
    <property type="entry name" value="RRNA-PROCESSING PROTEIN FYV7"/>
    <property type="match status" value="1"/>
</dbReference>
<protein>
    <recommendedName>
        <fullName evidence="4">rRNA-processing protein FYV7</fullName>
    </recommendedName>
</protein>
<feature type="compositionally biased region" description="Basic and acidic residues" evidence="1">
    <location>
        <begin position="101"/>
        <end position="118"/>
    </location>
</feature>
<feature type="compositionally biased region" description="Low complexity" evidence="1">
    <location>
        <begin position="139"/>
        <end position="148"/>
    </location>
</feature>
<gene>
    <name evidence="2" type="ORF">T310_2652</name>
</gene>
<proteinExistence type="predicted"/>
<dbReference type="RefSeq" id="XP_013329905.1">
    <property type="nucleotide sequence ID" value="XM_013474451.1"/>
</dbReference>
<feature type="compositionally biased region" description="Basic and acidic residues" evidence="1">
    <location>
        <begin position="129"/>
        <end position="138"/>
    </location>
</feature>
<name>A0A0F4Z0A4_RASE3</name>
<evidence type="ECO:0008006" key="4">
    <source>
        <dbReference type="Google" id="ProtNLM"/>
    </source>
</evidence>
<evidence type="ECO:0000313" key="2">
    <source>
        <dbReference type="EMBL" id="KKA23293.1"/>
    </source>
</evidence>
<reference evidence="2 3" key="1">
    <citation type="submission" date="2015-04" db="EMBL/GenBank/DDBJ databases">
        <authorList>
            <person name="Heijne W.H."/>
            <person name="Fedorova N.D."/>
            <person name="Nierman W.C."/>
            <person name="Vollebregt A.W."/>
            <person name="Zhao Z."/>
            <person name="Wu L."/>
            <person name="Kumar M."/>
            <person name="Stam H."/>
            <person name="van den Berg M.A."/>
            <person name="Pel H.J."/>
        </authorList>
    </citation>
    <scope>NUCLEOTIDE SEQUENCE [LARGE SCALE GENOMIC DNA]</scope>
    <source>
        <strain evidence="2 3">CBS 393.64</strain>
    </source>
</reference>
<feature type="region of interest" description="Disordered" evidence="1">
    <location>
        <begin position="68"/>
        <end position="209"/>
    </location>
</feature>
<evidence type="ECO:0000256" key="1">
    <source>
        <dbReference type="SAM" id="MobiDB-lite"/>
    </source>
</evidence>
<feature type="compositionally biased region" description="Basic and acidic residues" evidence="1">
    <location>
        <begin position="1"/>
        <end position="17"/>
    </location>
</feature>
<dbReference type="GeneID" id="25315003"/>
<feature type="region of interest" description="Disordered" evidence="1">
    <location>
        <begin position="1"/>
        <end position="44"/>
    </location>
</feature>